<reference evidence="1 2" key="1">
    <citation type="submission" date="2018-08" db="EMBL/GenBank/DDBJ databases">
        <title>A genome reference for cultivated species of the human gut microbiota.</title>
        <authorList>
            <person name="Zou Y."/>
            <person name="Xue W."/>
            <person name="Luo G."/>
        </authorList>
    </citation>
    <scope>NUCLEOTIDE SEQUENCE [LARGE SCALE GENOMIC DNA]</scope>
    <source>
        <strain evidence="1 2">AM42-23AC</strain>
    </source>
</reference>
<dbReference type="AlphaFoldDB" id="A0AA92WHL3"/>
<dbReference type="Gene3D" id="2.40.160.170">
    <property type="match status" value="1"/>
</dbReference>
<name>A0AA92WHL3_9BACT</name>
<sequence length="322" mass="36129">MTASCAFAQTIEPSGDKGDKNILNHLDGSISLGTTGVGVDLAMPIGKMVQVRTGFNFFPHYEQTMHFGVQVGDDTDPTVQDEKFNKLSQTLNEMFAFEVDRNVDMKGKPTMKNFKLLVDVFPFRNKHWHVTTGFYWGPSTVAKAENAAYDATSLVSVAIYNNLYNRVKESWESQISDDPNVIPIPYISIGGNKIYADESLYNKFMDYGRMGVHVGDYPDGTPYRMEPDANNMVSCKIKVNNFRPYLGFGYGGKLSNRSDRNWISFDCGAMFWGGTPRIITHDGVDLAKDVKNISGKVGDYVSLFKAVKVYPVLELRLTHRIF</sequence>
<dbReference type="Proteomes" id="UP000284990">
    <property type="component" value="Unassembled WGS sequence"/>
</dbReference>
<evidence type="ECO:0000313" key="2">
    <source>
        <dbReference type="Proteomes" id="UP000284990"/>
    </source>
</evidence>
<comment type="caution">
    <text evidence="1">The sequence shown here is derived from an EMBL/GenBank/DDBJ whole genome shotgun (WGS) entry which is preliminary data.</text>
</comment>
<gene>
    <name evidence="1" type="ORF">DW916_12245</name>
</gene>
<dbReference type="EMBL" id="QSFW01000029">
    <property type="protein sequence ID" value="RHA83726.1"/>
    <property type="molecule type" value="Genomic_DNA"/>
</dbReference>
<accession>A0AA92WHL3</accession>
<organism evidence="1 2">
    <name type="scientific">Segatella copri</name>
    <dbReference type="NCBI Taxonomy" id="165179"/>
    <lineage>
        <taxon>Bacteria</taxon>
        <taxon>Pseudomonadati</taxon>
        <taxon>Bacteroidota</taxon>
        <taxon>Bacteroidia</taxon>
        <taxon>Bacteroidales</taxon>
        <taxon>Prevotellaceae</taxon>
        <taxon>Segatella</taxon>
    </lineage>
</organism>
<evidence type="ECO:0000313" key="1">
    <source>
        <dbReference type="EMBL" id="RHA83726.1"/>
    </source>
</evidence>
<proteinExistence type="predicted"/>
<protein>
    <submittedName>
        <fullName evidence="1">Uncharacterized protein</fullName>
    </submittedName>
</protein>